<evidence type="ECO:0000313" key="1">
    <source>
        <dbReference type="EMBL" id="CUR60188.1"/>
    </source>
</evidence>
<dbReference type="Gene3D" id="3.40.720.10">
    <property type="entry name" value="Alkaline Phosphatase, subunit A"/>
    <property type="match status" value="2"/>
</dbReference>
<dbReference type="InterPro" id="IPR017850">
    <property type="entry name" value="Alkaline_phosphatase_core_sf"/>
</dbReference>
<name>A0A2P2CDW8_9ZZZZ</name>
<dbReference type="InterPro" id="IPR002591">
    <property type="entry name" value="Phosphodiest/P_Trfase"/>
</dbReference>
<dbReference type="EMBL" id="CZKA01000067">
    <property type="protein sequence ID" value="CUR60188.1"/>
    <property type="molecule type" value="Genomic_DNA"/>
</dbReference>
<dbReference type="SUPFAM" id="SSF53649">
    <property type="entry name" value="Alkaline phosphatase-like"/>
    <property type="match status" value="1"/>
</dbReference>
<gene>
    <name evidence="1" type="ORF">NOCA270123</name>
</gene>
<dbReference type="InterPro" id="IPR052701">
    <property type="entry name" value="GAG_Ulvan_Degrading_Sulfatases"/>
</dbReference>
<evidence type="ECO:0008006" key="2">
    <source>
        <dbReference type="Google" id="ProtNLM"/>
    </source>
</evidence>
<dbReference type="PANTHER" id="PTHR43751:SF3">
    <property type="entry name" value="SULFATASE N-TERMINAL DOMAIN-CONTAINING PROTEIN"/>
    <property type="match status" value="1"/>
</dbReference>
<protein>
    <recommendedName>
        <fullName evidence="2">Type I phosphodiesterase/nucleotide pyrophosphatase</fullName>
    </recommendedName>
</protein>
<dbReference type="AlphaFoldDB" id="A0A2P2CDW8"/>
<dbReference type="PANTHER" id="PTHR43751">
    <property type="entry name" value="SULFATASE"/>
    <property type="match status" value="1"/>
</dbReference>
<dbReference type="Pfam" id="PF01663">
    <property type="entry name" value="Phosphodiest"/>
    <property type="match status" value="1"/>
</dbReference>
<accession>A0A2P2CDW8</accession>
<reference evidence="1" key="1">
    <citation type="submission" date="2015-08" db="EMBL/GenBank/DDBJ databases">
        <authorList>
            <person name="Babu N.S."/>
            <person name="Beckwith C.J."/>
            <person name="Beseler K.G."/>
            <person name="Brison A."/>
            <person name="Carone J.V."/>
            <person name="Caskin T.P."/>
            <person name="Diamond M."/>
            <person name="Durham M.E."/>
            <person name="Foxe J.M."/>
            <person name="Go M."/>
            <person name="Henderson B.A."/>
            <person name="Jones I.B."/>
            <person name="McGettigan J.A."/>
            <person name="Micheletti S.J."/>
            <person name="Nasrallah M.E."/>
            <person name="Ortiz D."/>
            <person name="Piller C.R."/>
            <person name="Privatt S.R."/>
            <person name="Schneider S.L."/>
            <person name="Sharp S."/>
            <person name="Smith T.C."/>
            <person name="Stanton J.D."/>
            <person name="Ullery H.E."/>
            <person name="Wilson R.J."/>
            <person name="Serrano M.G."/>
            <person name="Buck G."/>
            <person name="Lee V."/>
            <person name="Wang Y."/>
            <person name="Carvalho R."/>
            <person name="Voegtly L."/>
            <person name="Shi R."/>
            <person name="Duckworth R."/>
            <person name="Johnson A."/>
            <person name="Loviza R."/>
            <person name="Walstead R."/>
            <person name="Shah Z."/>
            <person name="Kiflezghi M."/>
            <person name="Wade K."/>
            <person name="Ball S.L."/>
            <person name="Bradley K.W."/>
            <person name="Asai D.J."/>
            <person name="Bowman C.A."/>
            <person name="Russell D.A."/>
            <person name="Pope W.H."/>
            <person name="Jacobs-Sera D."/>
            <person name="Hendrix R.W."/>
            <person name="Hatfull G.F."/>
        </authorList>
    </citation>
    <scope>NUCLEOTIDE SEQUENCE</scope>
</reference>
<proteinExistence type="predicted"/>
<organism evidence="1">
    <name type="scientific">metagenome</name>
    <dbReference type="NCBI Taxonomy" id="256318"/>
    <lineage>
        <taxon>unclassified sequences</taxon>
        <taxon>metagenomes</taxon>
    </lineage>
</organism>
<sequence>MPRKLSTGARWLVAAALIPLGVSAALMPAQGSTSAPPTEATASATPQRVVFIVLDQLRPEFIDAFDMQHVKALMAGGTSFPNAYLGHMASETVVSHNVMTSGMLPKHMGWADEWFRDTDGVLGAPNAMYVSGSMSQPQFDTLVDDKGYPKLADYLHAKYPDRIVASFGQKNYAMYAMSTGADIRVTFGGRSFDCDGDTTADNTWRGPVGINVPTYITQPVVAPTCPADSHFYVDADSIVNYGTLSTSPAWNYPLQGNRDISGPDVNHPGGDIWTTDAALAVMDNEDWSGLLLTMGGIDKAGHMWGGLNDVAPYPPGGEDPTSHMANAARVADEQVGRIVDKLEADGLLDETLVVLTTDHAQLTGEDFYGIDGVNRGNLNWYYGADADESYLSPSPEIQRLITGLGGTGFTPATDGNMRASMQDSAIRTWLDVTTTKAKKQAADVMSTLGGVRATYYRSGGSYVLRWQAPRSSFSAAEWAWHRAHSQEIVNTEAAGYGPDVIGLLADNTSYGAKGDHGGAQESVQRIPIVFYGAGIKAGAKPTGAIRSVDILPTILGDLRIAKTHWMDGKAYRLP</sequence>